<dbReference type="Gene3D" id="3.20.20.70">
    <property type="entry name" value="Aldolase class I"/>
    <property type="match status" value="1"/>
</dbReference>
<dbReference type="InterPro" id="IPR013785">
    <property type="entry name" value="Aldolase_TIM"/>
</dbReference>
<evidence type="ECO:0000256" key="1">
    <source>
        <dbReference type="ARBA" id="ARBA00010897"/>
    </source>
</evidence>
<dbReference type="EC" id="2.4.2.12" evidence="6"/>
<keyword evidence="12" id="KW-1185">Reference proteome</keyword>
<protein>
    <recommendedName>
        <fullName evidence="7">Nicotinamide phosphoribosyltransferase</fullName>
        <ecNumber evidence="6">2.4.2.12</ecNumber>
    </recommendedName>
</protein>
<comment type="catalytic activity">
    <reaction evidence="8">
        <text>beta-nicotinamide D-ribonucleotide + diphosphate = 5-phospho-alpha-D-ribose 1-diphosphate + nicotinamide + H(+)</text>
        <dbReference type="Rhea" id="RHEA:16149"/>
        <dbReference type="ChEBI" id="CHEBI:14649"/>
        <dbReference type="ChEBI" id="CHEBI:15378"/>
        <dbReference type="ChEBI" id="CHEBI:17154"/>
        <dbReference type="ChEBI" id="CHEBI:33019"/>
        <dbReference type="ChEBI" id="CHEBI:58017"/>
        <dbReference type="EC" id="2.4.2.12"/>
    </reaction>
    <physiologicalReaction direction="right-to-left" evidence="8">
        <dbReference type="Rhea" id="RHEA:16151"/>
    </physiologicalReaction>
</comment>
<evidence type="ECO:0000256" key="8">
    <source>
        <dbReference type="ARBA" id="ARBA00047835"/>
    </source>
</evidence>
<evidence type="ECO:0000256" key="2">
    <source>
        <dbReference type="ARBA" id="ARBA00022642"/>
    </source>
</evidence>
<dbReference type="EMBL" id="JABBGK010000002">
    <property type="protein sequence ID" value="NML75377.1"/>
    <property type="molecule type" value="Genomic_DNA"/>
</dbReference>
<dbReference type="GO" id="GO:0047280">
    <property type="term" value="F:nicotinamide phosphoribosyltransferase activity"/>
    <property type="evidence" value="ECO:0007669"/>
    <property type="project" value="UniProtKB-EC"/>
</dbReference>
<dbReference type="RefSeq" id="WP_169592440.1">
    <property type="nucleotide sequence ID" value="NZ_JABBGK010000002.1"/>
</dbReference>
<comment type="pathway">
    <text evidence="5">Cofactor biosynthesis; NAD(+) biosynthesis; nicotinamide D-ribonucleotide from 5-phospho-alpha-D-ribose 1-diphosphate and nicotinamide: step 1/1.</text>
</comment>
<evidence type="ECO:0000259" key="10">
    <source>
        <dbReference type="Pfam" id="PF18127"/>
    </source>
</evidence>
<dbReference type="InterPro" id="IPR041525">
    <property type="entry name" value="N/Namide_PRibTrfase"/>
</dbReference>
<evidence type="ECO:0000256" key="4">
    <source>
        <dbReference type="ARBA" id="ARBA00022679"/>
    </source>
</evidence>
<dbReference type="AlphaFoldDB" id="A0A7Y0AXV7"/>
<dbReference type="GO" id="GO:0016874">
    <property type="term" value="F:ligase activity"/>
    <property type="evidence" value="ECO:0007669"/>
    <property type="project" value="UniProtKB-KW"/>
</dbReference>
<dbReference type="Pfam" id="PF04095">
    <property type="entry name" value="NAPRTase"/>
    <property type="match status" value="1"/>
</dbReference>
<dbReference type="PIRSF" id="PIRSF005943">
    <property type="entry name" value="NMPRT"/>
    <property type="match status" value="1"/>
</dbReference>
<dbReference type="PANTHER" id="PTHR43816">
    <property type="entry name" value="NICOTINAMIDE PHOSPHORIBOSYLTRANSFERASE"/>
    <property type="match status" value="1"/>
</dbReference>
<name>A0A7Y0AXV7_9HYPH</name>
<dbReference type="InterPro" id="IPR041529">
    <property type="entry name" value="DUF5598"/>
</dbReference>
<keyword evidence="2" id="KW-0662">Pyridine nucleotide biosynthesis</keyword>
<evidence type="ECO:0000259" key="9">
    <source>
        <dbReference type="Pfam" id="PF04095"/>
    </source>
</evidence>
<evidence type="ECO:0000313" key="11">
    <source>
        <dbReference type="EMBL" id="NML75377.1"/>
    </source>
</evidence>
<dbReference type="SUPFAM" id="SSF51690">
    <property type="entry name" value="Nicotinate/Quinolinate PRTase C-terminal domain-like"/>
    <property type="match status" value="1"/>
</dbReference>
<feature type="domain" description="Nicotinamide phosphoribosyltransferase N-terminal" evidence="10">
    <location>
        <begin position="5"/>
        <end position="99"/>
    </location>
</feature>
<dbReference type="GO" id="GO:0009435">
    <property type="term" value="P:NAD+ biosynthetic process"/>
    <property type="evidence" value="ECO:0007669"/>
    <property type="project" value="InterPro"/>
</dbReference>
<comment type="similarity">
    <text evidence="1">Belongs to the NAPRTase family.</text>
</comment>
<reference evidence="11 12" key="1">
    <citation type="submission" date="2020-04" db="EMBL/GenBank/DDBJ databases">
        <title>Rhizobium sp. S-51 isolated from soil.</title>
        <authorList>
            <person name="Dahal R.H."/>
        </authorList>
    </citation>
    <scope>NUCLEOTIDE SEQUENCE [LARGE SCALE GENOMIC DNA]</scope>
    <source>
        <strain evidence="11 12">S-51</strain>
    </source>
</reference>
<dbReference type="Pfam" id="PF18127">
    <property type="entry name" value="NAMPT_N"/>
    <property type="match status" value="1"/>
</dbReference>
<dbReference type="NCBIfam" id="NF006629">
    <property type="entry name" value="PRK09198.1"/>
    <property type="match status" value="1"/>
</dbReference>
<sequence>MNQQNLILNTDSYKLGHFLQYPEGVRAVSGYVTTRGHSYKPEVMFFGLQMFLKEYLGKPITTADIDEAEEVATLNGQPFDRAGWVHILKVHGGYLPLRIEALPEGLAVRRDVPLVQISNTDPHLPWLTSYMETALLRAVWYPSTVTTMAWRLRQMIAPFLERTSDRAEELIPRMISDFGGRSTTSLEQTGLGGAAHLVHFHISDSLAGVRHARRYYGALMAGRSIPASEHTTMTAWGQSRETDAFSNMIDRFARFGAYSVVSDSYDLNNAVAEVWGKTLQTKVRAAGATLVVRPDSGDPIDTPVQVVAQLAYAYGTHLNGKGFKVLDDNVRVIQSDGVTHQDIQMILGRLEAMGFSAENISFGIGSTLLQKVSRDTLSFTFRASAMLASDGNWQAIGRRPANPREKAPNGGRQAVYRDEGEIAGVPLEELGRRENLLVPVWENGRLLKEWSFEDVRRQAFDAMPH</sequence>
<evidence type="ECO:0000256" key="6">
    <source>
        <dbReference type="ARBA" id="ARBA00035024"/>
    </source>
</evidence>
<dbReference type="InterPro" id="IPR036068">
    <property type="entry name" value="Nicotinate_pribotase-like_C"/>
</dbReference>
<evidence type="ECO:0000256" key="7">
    <source>
        <dbReference type="ARBA" id="ARBA00035036"/>
    </source>
</evidence>
<dbReference type="InterPro" id="IPR016471">
    <property type="entry name" value="Nicotinamide_PRibTrfase"/>
</dbReference>
<keyword evidence="4 11" id="KW-0808">Transferase</keyword>
<accession>A0A7Y0AXV7</accession>
<proteinExistence type="inferred from homology"/>
<dbReference type="Proteomes" id="UP000541470">
    <property type="component" value="Unassembled WGS sequence"/>
</dbReference>
<evidence type="ECO:0000313" key="12">
    <source>
        <dbReference type="Proteomes" id="UP000541470"/>
    </source>
</evidence>
<evidence type="ECO:0000256" key="5">
    <source>
        <dbReference type="ARBA" id="ARBA00035007"/>
    </source>
</evidence>
<feature type="domain" description="Nicotinate/nicotinamide phosphoribosyltransferase" evidence="9">
    <location>
        <begin position="175"/>
        <end position="412"/>
    </location>
</feature>
<evidence type="ECO:0000256" key="3">
    <source>
        <dbReference type="ARBA" id="ARBA00022676"/>
    </source>
</evidence>
<gene>
    <name evidence="11" type="ORF">HHL25_14700</name>
</gene>
<dbReference type="PANTHER" id="PTHR43816:SF1">
    <property type="entry name" value="NICOTINAMIDE PHOSPHORIBOSYLTRANSFERASE"/>
    <property type="match status" value="1"/>
</dbReference>
<keyword evidence="3 11" id="KW-0328">Glycosyltransferase</keyword>
<keyword evidence="11" id="KW-0436">Ligase</keyword>
<organism evidence="11 12">
    <name type="scientific">Rhizobium terricola</name>
    <dbReference type="NCBI Taxonomy" id="2728849"/>
    <lineage>
        <taxon>Bacteria</taxon>
        <taxon>Pseudomonadati</taxon>
        <taxon>Pseudomonadota</taxon>
        <taxon>Alphaproteobacteria</taxon>
        <taxon>Hyphomicrobiales</taxon>
        <taxon>Rhizobiaceae</taxon>
        <taxon>Rhizobium/Agrobacterium group</taxon>
        <taxon>Rhizobium</taxon>
    </lineage>
</organism>
<comment type="caution">
    <text evidence="11">The sequence shown here is derived from an EMBL/GenBank/DDBJ whole genome shotgun (WGS) entry which is preliminary data.</text>
</comment>